<dbReference type="STRING" id="216938.SHELI_v1c01950"/>
<keyword evidence="1" id="KW-0472">Membrane</keyword>
<dbReference type="PATRIC" id="fig|216938.3.peg.195"/>
<dbReference type="KEGG" id="shj:SHELI_v1c01950"/>
<feature type="transmembrane region" description="Helical" evidence="1">
    <location>
        <begin position="6"/>
        <end position="30"/>
    </location>
</feature>
<dbReference type="Proteomes" id="UP000094378">
    <property type="component" value="Chromosome"/>
</dbReference>
<dbReference type="EMBL" id="CP017015">
    <property type="protein sequence ID" value="AOG60150.1"/>
    <property type="molecule type" value="Genomic_DNA"/>
</dbReference>
<protein>
    <submittedName>
        <fullName evidence="2">Uncharacterized protein</fullName>
    </submittedName>
</protein>
<dbReference type="AlphaFoldDB" id="A0A1B3SJQ2"/>
<sequence length="66" mass="7497">MGPVFYLVTGLAIFFIVVPGFLWVAVTFYCKSKRKVIHNINWIMFGIQMLGILIGVLLIIFGHKIV</sequence>
<gene>
    <name evidence="2" type="ORF">SHELI_v1c01950</name>
</gene>
<evidence type="ECO:0000313" key="2">
    <source>
        <dbReference type="EMBL" id="AOG60150.1"/>
    </source>
</evidence>
<proteinExistence type="predicted"/>
<evidence type="ECO:0000313" key="3">
    <source>
        <dbReference type="Proteomes" id="UP000094378"/>
    </source>
</evidence>
<keyword evidence="1" id="KW-1133">Transmembrane helix</keyword>
<accession>A0A1B3SJQ2</accession>
<reference evidence="2 3" key="1">
    <citation type="submission" date="2016-08" db="EMBL/GenBank/DDBJ databases">
        <title>Complete genome sequence of Spiroplasma helicoides TABS-2 (DSM 22551).</title>
        <authorList>
            <person name="Shen W.-Y."/>
            <person name="Lo W.-S."/>
            <person name="Lai Y.-C."/>
            <person name="Kuo C.-H."/>
        </authorList>
    </citation>
    <scope>NUCLEOTIDE SEQUENCE [LARGE SCALE GENOMIC DNA]</scope>
    <source>
        <strain evidence="2 3">TABS-2</strain>
    </source>
</reference>
<evidence type="ECO:0000256" key="1">
    <source>
        <dbReference type="SAM" id="Phobius"/>
    </source>
</evidence>
<feature type="transmembrane region" description="Helical" evidence="1">
    <location>
        <begin position="42"/>
        <end position="61"/>
    </location>
</feature>
<keyword evidence="1" id="KW-0812">Transmembrane</keyword>
<name>A0A1B3SJQ2_9MOLU</name>
<keyword evidence="3" id="KW-1185">Reference proteome</keyword>
<organism evidence="2 3">
    <name type="scientific">Spiroplasma helicoides</name>
    <dbReference type="NCBI Taxonomy" id="216938"/>
    <lineage>
        <taxon>Bacteria</taxon>
        <taxon>Bacillati</taxon>
        <taxon>Mycoplasmatota</taxon>
        <taxon>Mollicutes</taxon>
        <taxon>Entomoplasmatales</taxon>
        <taxon>Spiroplasmataceae</taxon>
        <taxon>Spiroplasma</taxon>
    </lineage>
</organism>